<dbReference type="GO" id="GO:0000976">
    <property type="term" value="F:transcription cis-regulatory region binding"/>
    <property type="evidence" value="ECO:0007669"/>
    <property type="project" value="TreeGrafter"/>
</dbReference>
<evidence type="ECO:0000256" key="3">
    <source>
        <dbReference type="ARBA" id="ARBA00023163"/>
    </source>
</evidence>
<dbReference type="Pfam" id="PF00440">
    <property type="entry name" value="TetR_N"/>
    <property type="match status" value="1"/>
</dbReference>
<dbReference type="AlphaFoldDB" id="A0A931I912"/>
<dbReference type="GO" id="GO:0003700">
    <property type="term" value="F:DNA-binding transcription factor activity"/>
    <property type="evidence" value="ECO:0007669"/>
    <property type="project" value="TreeGrafter"/>
</dbReference>
<proteinExistence type="predicted"/>
<keyword evidence="1" id="KW-0805">Transcription regulation</keyword>
<dbReference type="RefSeq" id="WP_196149271.1">
    <property type="nucleotide sequence ID" value="NZ_JADMLG010000004.1"/>
</dbReference>
<name>A0A931I912_9NOCA</name>
<evidence type="ECO:0000259" key="5">
    <source>
        <dbReference type="PROSITE" id="PS50977"/>
    </source>
</evidence>
<dbReference type="InterPro" id="IPR050109">
    <property type="entry name" value="HTH-type_TetR-like_transc_reg"/>
</dbReference>
<sequence length="203" mass="23026">MAFEEPTRRRDPVQRRSRARVEQILTAARDLLDEGGPAAVTTRALAARAEVPIGTLYQYFANREAVLRELALRIIDRADDELATRLAAIEASDLDDAVRRVLVLHQSLYRAHPELVTDYYTRRDAALVPDGYQHRMRMAGAIHEFFLARGLLRPDTDRLVTEIAVEIGDRVLELAYHRSPEGDPRVLAEVQRAMSSYLKTYAS</sequence>
<keyword evidence="3" id="KW-0804">Transcription</keyword>
<dbReference type="InterPro" id="IPR001647">
    <property type="entry name" value="HTH_TetR"/>
</dbReference>
<dbReference type="InterPro" id="IPR041669">
    <property type="entry name" value="TetR_C_15"/>
</dbReference>
<dbReference type="PANTHER" id="PTHR30055">
    <property type="entry name" value="HTH-TYPE TRANSCRIPTIONAL REGULATOR RUTR"/>
    <property type="match status" value="1"/>
</dbReference>
<evidence type="ECO:0000256" key="2">
    <source>
        <dbReference type="ARBA" id="ARBA00023125"/>
    </source>
</evidence>
<feature type="domain" description="HTH tetR-type" evidence="5">
    <location>
        <begin position="18"/>
        <end position="78"/>
    </location>
</feature>
<feature type="DNA-binding region" description="H-T-H motif" evidence="4">
    <location>
        <begin position="41"/>
        <end position="60"/>
    </location>
</feature>
<evidence type="ECO:0000256" key="4">
    <source>
        <dbReference type="PROSITE-ProRule" id="PRU00335"/>
    </source>
</evidence>
<dbReference type="InterPro" id="IPR009057">
    <property type="entry name" value="Homeodomain-like_sf"/>
</dbReference>
<reference evidence="6" key="1">
    <citation type="submission" date="2020-11" db="EMBL/GenBank/DDBJ databases">
        <title>Nocardia NEAU-351.nov., a novel actinomycete isolated from the cow dung.</title>
        <authorList>
            <person name="Zhang X."/>
        </authorList>
    </citation>
    <scope>NUCLEOTIDE SEQUENCE</scope>
    <source>
        <strain evidence="6">NEAU-351</strain>
    </source>
</reference>
<evidence type="ECO:0000256" key="1">
    <source>
        <dbReference type="ARBA" id="ARBA00023015"/>
    </source>
</evidence>
<dbReference type="PRINTS" id="PR00455">
    <property type="entry name" value="HTHTETR"/>
</dbReference>
<dbReference type="EMBL" id="JADMLG010000004">
    <property type="protein sequence ID" value="MBH0776919.1"/>
    <property type="molecule type" value="Genomic_DNA"/>
</dbReference>
<evidence type="ECO:0000313" key="6">
    <source>
        <dbReference type="EMBL" id="MBH0776919.1"/>
    </source>
</evidence>
<keyword evidence="2 4" id="KW-0238">DNA-binding</keyword>
<keyword evidence="7" id="KW-1185">Reference proteome</keyword>
<dbReference type="Pfam" id="PF17918">
    <property type="entry name" value="TetR_C_15"/>
    <property type="match status" value="1"/>
</dbReference>
<dbReference type="Proteomes" id="UP000655751">
    <property type="component" value="Unassembled WGS sequence"/>
</dbReference>
<comment type="caution">
    <text evidence="6">The sequence shown here is derived from an EMBL/GenBank/DDBJ whole genome shotgun (WGS) entry which is preliminary data.</text>
</comment>
<protein>
    <submittedName>
        <fullName evidence="6">TetR family transcriptional regulator</fullName>
    </submittedName>
</protein>
<dbReference type="SUPFAM" id="SSF46689">
    <property type="entry name" value="Homeodomain-like"/>
    <property type="match status" value="1"/>
</dbReference>
<dbReference type="PROSITE" id="PS50977">
    <property type="entry name" value="HTH_TETR_2"/>
    <property type="match status" value="1"/>
</dbReference>
<dbReference type="PANTHER" id="PTHR30055:SF234">
    <property type="entry name" value="HTH-TYPE TRANSCRIPTIONAL REGULATOR BETI"/>
    <property type="match status" value="1"/>
</dbReference>
<evidence type="ECO:0000313" key="7">
    <source>
        <dbReference type="Proteomes" id="UP000655751"/>
    </source>
</evidence>
<dbReference type="Gene3D" id="1.10.357.10">
    <property type="entry name" value="Tetracycline Repressor, domain 2"/>
    <property type="match status" value="1"/>
</dbReference>
<gene>
    <name evidence="6" type="ORF">IT779_11555</name>
</gene>
<organism evidence="6 7">
    <name type="scientific">Nocardia bovistercoris</name>
    <dbReference type="NCBI Taxonomy" id="2785916"/>
    <lineage>
        <taxon>Bacteria</taxon>
        <taxon>Bacillati</taxon>
        <taxon>Actinomycetota</taxon>
        <taxon>Actinomycetes</taxon>
        <taxon>Mycobacteriales</taxon>
        <taxon>Nocardiaceae</taxon>
        <taxon>Nocardia</taxon>
    </lineage>
</organism>
<accession>A0A931I912</accession>